<dbReference type="Proteomes" id="UP001175228">
    <property type="component" value="Unassembled WGS sequence"/>
</dbReference>
<reference evidence="1" key="1">
    <citation type="submission" date="2023-06" db="EMBL/GenBank/DDBJ databases">
        <authorList>
            <consortium name="Lawrence Berkeley National Laboratory"/>
            <person name="Ahrendt S."/>
            <person name="Sahu N."/>
            <person name="Indic B."/>
            <person name="Wong-Bajracharya J."/>
            <person name="Merenyi Z."/>
            <person name="Ke H.-M."/>
            <person name="Monk M."/>
            <person name="Kocsube S."/>
            <person name="Drula E."/>
            <person name="Lipzen A."/>
            <person name="Balint B."/>
            <person name="Henrissat B."/>
            <person name="Andreopoulos B."/>
            <person name="Martin F.M."/>
            <person name="Harder C.B."/>
            <person name="Rigling D."/>
            <person name="Ford K.L."/>
            <person name="Foster G.D."/>
            <person name="Pangilinan J."/>
            <person name="Papanicolaou A."/>
            <person name="Barry K."/>
            <person name="LaButti K."/>
            <person name="Viragh M."/>
            <person name="Koriabine M."/>
            <person name="Yan M."/>
            <person name="Riley R."/>
            <person name="Champramary S."/>
            <person name="Plett K.L."/>
            <person name="Tsai I.J."/>
            <person name="Slot J."/>
            <person name="Sipos G."/>
            <person name="Plett J."/>
            <person name="Nagy L.G."/>
            <person name="Grigoriev I.V."/>
        </authorList>
    </citation>
    <scope>NUCLEOTIDE SEQUENCE</scope>
    <source>
        <strain evidence="1">HWK02</strain>
    </source>
</reference>
<comment type="caution">
    <text evidence="1">The sequence shown here is derived from an EMBL/GenBank/DDBJ whole genome shotgun (WGS) entry which is preliminary data.</text>
</comment>
<evidence type="ECO:0000313" key="1">
    <source>
        <dbReference type="EMBL" id="KAK0480404.1"/>
    </source>
</evidence>
<sequence>MRPREDGLEGLGPNFHEYWEKNFADKPDKPLFGLSVLGGFPGAHSGLPPLKFTAMGCFLVGAPFYMPIISPNLLRRDIQLLVDIFTSLLRILTPILKAGNKSPSWETSCIDNSNAASCG</sequence>
<name>A0AA39UFL4_9AGAR</name>
<evidence type="ECO:0000313" key="2">
    <source>
        <dbReference type="Proteomes" id="UP001175228"/>
    </source>
</evidence>
<dbReference type="AlphaFoldDB" id="A0AA39UFL4"/>
<keyword evidence="2" id="KW-1185">Reference proteome</keyword>
<proteinExistence type="predicted"/>
<organism evidence="1 2">
    <name type="scientific">Armillaria luteobubalina</name>
    <dbReference type="NCBI Taxonomy" id="153913"/>
    <lineage>
        <taxon>Eukaryota</taxon>
        <taxon>Fungi</taxon>
        <taxon>Dikarya</taxon>
        <taxon>Basidiomycota</taxon>
        <taxon>Agaricomycotina</taxon>
        <taxon>Agaricomycetes</taxon>
        <taxon>Agaricomycetidae</taxon>
        <taxon>Agaricales</taxon>
        <taxon>Marasmiineae</taxon>
        <taxon>Physalacriaceae</taxon>
        <taxon>Armillaria</taxon>
    </lineage>
</organism>
<protein>
    <submittedName>
        <fullName evidence="1">Uncharacterized protein</fullName>
    </submittedName>
</protein>
<accession>A0AA39UFL4</accession>
<dbReference type="EMBL" id="JAUEPU010000081">
    <property type="protein sequence ID" value="KAK0480404.1"/>
    <property type="molecule type" value="Genomic_DNA"/>
</dbReference>
<gene>
    <name evidence="1" type="ORF">EDD18DRAFT_1363705</name>
</gene>